<evidence type="ECO:0000313" key="1">
    <source>
        <dbReference type="EMBL" id="XCC95541.1"/>
    </source>
</evidence>
<dbReference type="EMBL" id="CP123385">
    <property type="protein sequence ID" value="XCC95541.1"/>
    <property type="molecule type" value="Genomic_DNA"/>
</dbReference>
<gene>
    <name evidence="1" type="ORF">PVT71_20895</name>
</gene>
<accession>A0AAU8ALR4</accession>
<dbReference type="RefSeq" id="WP_353474408.1">
    <property type="nucleotide sequence ID" value="NZ_CP123385.1"/>
</dbReference>
<organism evidence="1">
    <name type="scientific">Alloyangia sp. H15</name>
    <dbReference type="NCBI Taxonomy" id="3029062"/>
    <lineage>
        <taxon>Bacteria</taxon>
        <taxon>Pseudomonadati</taxon>
        <taxon>Pseudomonadota</taxon>
        <taxon>Alphaproteobacteria</taxon>
        <taxon>Rhodobacterales</taxon>
        <taxon>Roseobacteraceae</taxon>
        <taxon>Alloyangia</taxon>
    </lineage>
</organism>
<name>A0AAU8ALR4_9RHOB</name>
<protein>
    <submittedName>
        <fullName evidence="1">Propanediol utilization protein</fullName>
    </submittedName>
</protein>
<proteinExistence type="predicted"/>
<sequence length="261" mass="26402">MSWRKVSVAGHFGEWLQGRMGPEGPVALVTVACPDLGVSAPGEGAPPFEPGQLERFARALGIAPRFPGASRDAPLGGGAGASTATLVALARSAGFDGSAEALAAACLAVEGASDPLMYPAPDTLLWASREGHILRELPPPPACTILGGFWGPPQRTDAADNGFDDVSDLVLDWERATRDRDLGRAAALASASAGRCAARRGPQGDPTSGLARELGALGWLRAHTGSARGLIFAPGAVPRHGAAALAEAGFAGVLTFGTGAP</sequence>
<reference evidence="1" key="1">
    <citation type="submission" date="2023-02" db="EMBL/GenBank/DDBJ databases">
        <title>Description and genomic characterization of Salipiger bruguierae sp. nov., isolated from the sediment of mangrove plant Bruguiera sexangula.</title>
        <authorList>
            <person name="Long M."/>
        </authorList>
    </citation>
    <scope>NUCLEOTIDE SEQUENCE</scope>
    <source>
        <strain evidence="1">H15</strain>
    </source>
</reference>
<dbReference type="AlphaFoldDB" id="A0AAU8ALR4"/>